<organism evidence="1 2">
    <name type="scientific">Caerostris extrusa</name>
    <name type="common">Bark spider</name>
    <name type="synonym">Caerostris bankana</name>
    <dbReference type="NCBI Taxonomy" id="172846"/>
    <lineage>
        <taxon>Eukaryota</taxon>
        <taxon>Metazoa</taxon>
        <taxon>Ecdysozoa</taxon>
        <taxon>Arthropoda</taxon>
        <taxon>Chelicerata</taxon>
        <taxon>Arachnida</taxon>
        <taxon>Araneae</taxon>
        <taxon>Araneomorphae</taxon>
        <taxon>Entelegynae</taxon>
        <taxon>Araneoidea</taxon>
        <taxon>Araneidae</taxon>
        <taxon>Caerostris</taxon>
    </lineage>
</organism>
<name>A0AAV4Y5F3_CAEEX</name>
<sequence>MREYASPKVACKYIRCITIPRLDIQIRTGLRFHFRPKSLEAYTFAMQNAVSQQNKYVKIKGWTASGG</sequence>
<dbReference type="AlphaFoldDB" id="A0AAV4Y5F3"/>
<evidence type="ECO:0000313" key="1">
    <source>
        <dbReference type="EMBL" id="GIZ02472.1"/>
    </source>
</evidence>
<reference evidence="1 2" key="1">
    <citation type="submission" date="2021-06" db="EMBL/GenBank/DDBJ databases">
        <title>Caerostris extrusa draft genome.</title>
        <authorList>
            <person name="Kono N."/>
            <person name="Arakawa K."/>
        </authorList>
    </citation>
    <scope>NUCLEOTIDE SEQUENCE [LARGE SCALE GENOMIC DNA]</scope>
</reference>
<comment type="caution">
    <text evidence="1">The sequence shown here is derived from an EMBL/GenBank/DDBJ whole genome shotgun (WGS) entry which is preliminary data.</text>
</comment>
<keyword evidence="2" id="KW-1185">Reference proteome</keyword>
<proteinExistence type="predicted"/>
<dbReference type="EMBL" id="BPLR01001463">
    <property type="protein sequence ID" value="GIZ02472.1"/>
    <property type="molecule type" value="Genomic_DNA"/>
</dbReference>
<protein>
    <submittedName>
        <fullName evidence="1">Uncharacterized protein</fullName>
    </submittedName>
</protein>
<gene>
    <name evidence="1" type="ORF">CEXT_293761</name>
</gene>
<dbReference type="Proteomes" id="UP001054945">
    <property type="component" value="Unassembled WGS sequence"/>
</dbReference>
<evidence type="ECO:0000313" key="2">
    <source>
        <dbReference type="Proteomes" id="UP001054945"/>
    </source>
</evidence>
<accession>A0AAV4Y5F3</accession>